<evidence type="ECO:0008006" key="4">
    <source>
        <dbReference type="Google" id="ProtNLM"/>
    </source>
</evidence>
<dbReference type="Proteomes" id="UP000327000">
    <property type="component" value="Unassembled WGS sequence"/>
</dbReference>
<gene>
    <name evidence="2" type="ORF">FRZ00_05070</name>
</gene>
<name>A0A5N5WCJ2_STRMB</name>
<keyword evidence="3" id="KW-1185">Reference proteome</keyword>
<dbReference type="RefSeq" id="WP_152262584.1">
    <property type="nucleotide sequence ID" value="NZ_JBFADJ010000016.1"/>
</dbReference>
<evidence type="ECO:0000256" key="1">
    <source>
        <dbReference type="SAM" id="SignalP"/>
    </source>
</evidence>
<dbReference type="AlphaFoldDB" id="A0A5N5WCJ2"/>
<proteinExistence type="predicted"/>
<organism evidence="2 3">
    <name type="scientific">Streptomyces mobaraensis</name>
    <name type="common">Streptoverticillium mobaraense</name>
    <dbReference type="NCBI Taxonomy" id="35621"/>
    <lineage>
        <taxon>Bacteria</taxon>
        <taxon>Bacillati</taxon>
        <taxon>Actinomycetota</taxon>
        <taxon>Actinomycetes</taxon>
        <taxon>Kitasatosporales</taxon>
        <taxon>Streptomycetaceae</taxon>
        <taxon>Streptomyces</taxon>
    </lineage>
</organism>
<feature type="signal peptide" evidence="1">
    <location>
        <begin position="1"/>
        <end position="25"/>
    </location>
</feature>
<evidence type="ECO:0000313" key="2">
    <source>
        <dbReference type="EMBL" id="KAB7849993.1"/>
    </source>
</evidence>
<reference evidence="2 3" key="1">
    <citation type="journal article" date="2019" name="Microb. Cell Fact.">
        <title>Exploring novel herbicidin analogues by transcriptional regulator overexpression and MS/MS molecular networking.</title>
        <authorList>
            <person name="Shi Y."/>
            <person name="Gu R."/>
            <person name="Li Y."/>
            <person name="Wang X."/>
            <person name="Ren W."/>
            <person name="Li X."/>
            <person name="Wang L."/>
            <person name="Xie Y."/>
            <person name="Hong B."/>
        </authorList>
    </citation>
    <scope>NUCLEOTIDE SEQUENCE [LARGE SCALE GENOMIC DNA]</scope>
    <source>
        <strain evidence="2 3">US-43</strain>
    </source>
</reference>
<comment type="caution">
    <text evidence="2">The sequence shown here is derived from an EMBL/GenBank/DDBJ whole genome shotgun (WGS) entry which is preliminary data.</text>
</comment>
<protein>
    <recommendedName>
        <fullName evidence="4">Proteinase inhibitor I42 chagasin domain-containing protein</fullName>
    </recommendedName>
</protein>
<dbReference type="OrthoDB" id="4288208at2"/>
<keyword evidence="1" id="KW-0732">Signal</keyword>
<dbReference type="EMBL" id="VOKX01000009">
    <property type="protein sequence ID" value="KAB7849993.1"/>
    <property type="molecule type" value="Genomic_DNA"/>
</dbReference>
<evidence type="ECO:0000313" key="3">
    <source>
        <dbReference type="Proteomes" id="UP000327000"/>
    </source>
</evidence>
<feature type="chain" id="PRO_5038451053" description="Proteinase inhibitor I42 chagasin domain-containing protein" evidence="1">
    <location>
        <begin position="26"/>
        <end position="147"/>
    </location>
</feature>
<accession>A0A5N5WCJ2</accession>
<sequence>MVGTKWSATPWGMALSLVAVMAATAAPAAAQAHGQAPGRARPAQRAVLTNSDNGRSVTAALGDDVEVRLTGYRENGLTWTWSAPTSSDSTVLRRTAGRTAPNGDASAVFHAVHDGTATITAQRRCRPSAGHVCPMVVTPWKVTVEVK</sequence>